<dbReference type="Pfam" id="PF13312">
    <property type="entry name" value="DUF4081"/>
    <property type="match status" value="1"/>
</dbReference>
<dbReference type="GO" id="GO:0016747">
    <property type="term" value="F:acyltransferase activity, transferring groups other than amino-acyl groups"/>
    <property type="evidence" value="ECO:0007669"/>
    <property type="project" value="InterPro"/>
</dbReference>
<dbReference type="PANTHER" id="PTHR43877">
    <property type="entry name" value="AMINOALKYLPHOSPHONATE N-ACETYLTRANSFERASE-RELATED-RELATED"/>
    <property type="match status" value="1"/>
</dbReference>
<dbReference type="PROSITE" id="PS51186">
    <property type="entry name" value="GNAT"/>
    <property type="match status" value="1"/>
</dbReference>
<keyword evidence="6" id="KW-1185">Reference proteome</keyword>
<protein>
    <recommendedName>
        <fullName evidence="4">N-acetyltransferase domain-containing protein</fullName>
    </recommendedName>
</protein>
<evidence type="ECO:0000259" key="4">
    <source>
        <dbReference type="PROSITE" id="PS51186"/>
    </source>
</evidence>
<evidence type="ECO:0000313" key="5">
    <source>
        <dbReference type="EMBL" id="ROR93918.1"/>
    </source>
</evidence>
<evidence type="ECO:0000256" key="2">
    <source>
        <dbReference type="ARBA" id="ARBA00023315"/>
    </source>
</evidence>
<dbReference type="InterPro" id="IPR016181">
    <property type="entry name" value="Acyl_CoA_acyltransferase"/>
</dbReference>
<organism evidence="5 6">
    <name type="scientific">Salana multivorans</name>
    <dbReference type="NCBI Taxonomy" id="120377"/>
    <lineage>
        <taxon>Bacteria</taxon>
        <taxon>Bacillati</taxon>
        <taxon>Actinomycetota</taxon>
        <taxon>Actinomycetes</taxon>
        <taxon>Micrococcales</taxon>
        <taxon>Beutenbergiaceae</taxon>
        <taxon>Salana</taxon>
    </lineage>
</organism>
<dbReference type="CDD" id="cd04301">
    <property type="entry name" value="NAT_SF"/>
    <property type="match status" value="1"/>
</dbReference>
<reference evidence="5 6" key="1">
    <citation type="submission" date="2018-11" db="EMBL/GenBank/DDBJ databases">
        <title>Sequencing the genomes of 1000 actinobacteria strains.</title>
        <authorList>
            <person name="Klenk H.-P."/>
        </authorList>
    </citation>
    <scope>NUCLEOTIDE SEQUENCE [LARGE SCALE GENOMIC DNA]</scope>
    <source>
        <strain evidence="5 6">DSM 13521</strain>
    </source>
</reference>
<dbReference type="AlphaFoldDB" id="A0A3N2D2N7"/>
<dbReference type="Gene3D" id="3.40.630.30">
    <property type="match status" value="1"/>
</dbReference>
<gene>
    <name evidence="5" type="ORF">EDD28_3347</name>
</gene>
<dbReference type="SUPFAM" id="SSF55729">
    <property type="entry name" value="Acyl-CoA N-acyltransferases (Nat)"/>
    <property type="match status" value="1"/>
</dbReference>
<dbReference type="InterPro" id="IPR050832">
    <property type="entry name" value="Bact_Acetyltransf"/>
</dbReference>
<name>A0A3N2D2N7_9MICO</name>
<keyword evidence="1" id="KW-0808">Transferase</keyword>
<keyword evidence="2" id="KW-0012">Acyltransferase</keyword>
<dbReference type="OrthoDB" id="5241264at2"/>
<comment type="caution">
    <text evidence="5">The sequence shown here is derived from an EMBL/GenBank/DDBJ whole genome shotgun (WGS) entry which is preliminary data.</text>
</comment>
<evidence type="ECO:0000256" key="1">
    <source>
        <dbReference type="ARBA" id="ARBA00022679"/>
    </source>
</evidence>
<sequence length="276" mass="29234">MSVRALTPGEEASALDLCARDPVAAVLAAARIEEGGVSPVLGVGAWGAFEGEELVSLLWLGSNLVPVSPSGRGLAALAGQVIQRTRRFSSVVGDSAAVHVVWSHLAQAMPEPRQVRRQPSLTLTGPPATAPHPLVRPAREDELDILLPASVAMFTEEYGYSPLGSGAGYQRRVRQLVESGRSFVLVEHEGGVPRIVFKAEIGAFALGVAQLQGVWVDPSRRGEGIGAAGTAAVVEHAFALGAETVSLYVNDYNSRARRTYRRVGFTEVGEYTTIVV</sequence>
<proteinExistence type="predicted"/>
<dbReference type="InterPro" id="IPR025289">
    <property type="entry name" value="DUF4081"/>
</dbReference>
<dbReference type="InterPro" id="IPR000182">
    <property type="entry name" value="GNAT_dom"/>
</dbReference>
<dbReference type="Pfam" id="PF00583">
    <property type="entry name" value="Acetyltransf_1"/>
    <property type="match status" value="1"/>
</dbReference>
<dbReference type="Proteomes" id="UP000275356">
    <property type="component" value="Unassembled WGS sequence"/>
</dbReference>
<feature type="region of interest" description="Disordered" evidence="3">
    <location>
        <begin position="113"/>
        <end position="133"/>
    </location>
</feature>
<accession>A0A3N2D2N7</accession>
<evidence type="ECO:0000256" key="3">
    <source>
        <dbReference type="SAM" id="MobiDB-lite"/>
    </source>
</evidence>
<evidence type="ECO:0000313" key="6">
    <source>
        <dbReference type="Proteomes" id="UP000275356"/>
    </source>
</evidence>
<dbReference type="EMBL" id="RKHQ01000002">
    <property type="protein sequence ID" value="ROR93918.1"/>
    <property type="molecule type" value="Genomic_DNA"/>
</dbReference>
<feature type="domain" description="N-acetyltransferase" evidence="4">
    <location>
        <begin position="133"/>
        <end position="276"/>
    </location>
</feature>